<reference evidence="2 3" key="1">
    <citation type="journal article" date="2019" name="Commun. Biol.">
        <title>The bagworm genome reveals a unique fibroin gene that provides high tensile strength.</title>
        <authorList>
            <person name="Kono N."/>
            <person name="Nakamura H."/>
            <person name="Ohtoshi R."/>
            <person name="Tomita M."/>
            <person name="Numata K."/>
            <person name="Arakawa K."/>
        </authorList>
    </citation>
    <scope>NUCLEOTIDE SEQUENCE [LARGE SCALE GENOMIC DNA]</scope>
</reference>
<sequence>MGCQAVLHLQENQDKPKASSQIELLSLETSLGQIMQLTWLRKNVSLRFQTQNITENYIDYGRFNFLTVVPRLTYIDTTSGASEEAPRGRERGKRTNSSAFRRTRKARKTKRQPVEFPDIRSKLGSGRKSWESPTSVPNSITDRFALHN</sequence>
<comment type="caution">
    <text evidence="2">The sequence shown here is derived from an EMBL/GenBank/DDBJ whole genome shotgun (WGS) entry which is preliminary data.</text>
</comment>
<evidence type="ECO:0000256" key="1">
    <source>
        <dbReference type="SAM" id="MobiDB-lite"/>
    </source>
</evidence>
<feature type="compositionally biased region" description="Polar residues" evidence="1">
    <location>
        <begin position="131"/>
        <end position="141"/>
    </location>
</feature>
<gene>
    <name evidence="2" type="ORF">EVAR_82436_1</name>
</gene>
<accession>A0A4C1YG23</accession>
<evidence type="ECO:0000313" key="2">
    <source>
        <dbReference type="EMBL" id="GBP75018.1"/>
    </source>
</evidence>
<name>A0A4C1YG23_EUMVA</name>
<protein>
    <submittedName>
        <fullName evidence="2">Uncharacterized protein</fullName>
    </submittedName>
</protein>
<dbReference type="AlphaFoldDB" id="A0A4C1YG23"/>
<dbReference type="Proteomes" id="UP000299102">
    <property type="component" value="Unassembled WGS sequence"/>
</dbReference>
<organism evidence="2 3">
    <name type="scientific">Eumeta variegata</name>
    <name type="common">Bagworm moth</name>
    <name type="synonym">Eumeta japonica</name>
    <dbReference type="NCBI Taxonomy" id="151549"/>
    <lineage>
        <taxon>Eukaryota</taxon>
        <taxon>Metazoa</taxon>
        <taxon>Ecdysozoa</taxon>
        <taxon>Arthropoda</taxon>
        <taxon>Hexapoda</taxon>
        <taxon>Insecta</taxon>
        <taxon>Pterygota</taxon>
        <taxon>Neoptera</taxon>
        <taxon>Endopterygota</taxon>
        <taxon>Lepidoptera</taxon>
        <taxon>Glossata</taxon>
        <taxon>Ditrysia</taxon>
        <taxon>Tineoidea</taxon>
        <taxon>Psychidae</taxon>
        <taxon>Oiketicinae</taxon>
        <taxon>Eumeta</taxon>
    </lineage>
</organism>
<proteinExistence type="predicted"/>
<feature type="compositionally biased region" description="Basic residues" evidence="1">
    <location>
        <begin position="101"/>
        <end position="111"/>
    </location>
</feature>
<keyword evidence="3" id="KW-1185">Reference proteome</keyword>
<feature type="region of interest" description="Disordered" evidence="1">
    <location>
        <begin position="77"/>
        <end position="148"/>
    </location>
</feature>
<dbReference type="EMBL" id="BGZK01001232">
    <property type="protein sequence ID" value="GBP75018.1"/>
    <property type="molecule type" value="Genomic_DNA"/>
</dbReference>
<evidence type="ECO:0000313" key="3">
    <source>
        <dbReference type="Proteomes" id="UP000299102"/>
    </source>
</evidence>